<evidence type="ECO:0000256" key="9">
    <source>
        <dbReference type="SAM" id="Phobius"/>
    </source>
</evidence>
<evidence type="ECO:0000256" key="6">
    <source>
        <dbReference type="ARBA" id="ARBA00022692"/>
    </source>
</evidence>
<dbReference type="PANTHER" id="PTHR11048">
    <property type="entry name" value="PRENYLTRANSFERASES"/>
    <property type="match status" value="1"/>
</dbReference>
<feature type="transmembrane region" description="Helical" evidence="9">
    <location>
        <begin position="320"/>
        <end position="340"/>
    </location>
</feature>
<evidence type="ECO:0000256" key="1">
    <source>
        <dbReference type="ARBA" id="ARBA00001946"/>
    </source>
</evidence>
<dbReference type="GO" id="GO:0006744">
    <property type="term" value="P:ubiquinone biosynthetic process"/>
    <property type="evidence" value="ECO:0007669"/>
    <property type="project" value="TreeGrafter"/>
</dbReference>
<name>A0A9P4NAT5_9PLEO</name>
<evidence type="ECO:0000256" key="2">
    <source>
        <dbReference type="ARBA" id="ARBA00004141"/>
    </source>
</evidence>
<keyword evidence="5" id="KW-0808">Transferase</keyword>
<evidence type="ECO:0000256" key="3">
    <source>
        <dbReference type="ARBA" id="ARBA00005179"/>
    </source>
</evidence>
<dbReference type="PANTHER" id="PTHR11048:SF28">
    <property type="entry name" value="4-HYDROXYBENZOATE POLYPRENYLTRANSFERASE, MITOCHONDRIAL"/>
    <property type="match status" value="1"/>
</dbReference>
<dbReference type="Pfam" id="PF01040">
    <property type="entry name" value="UbiA"/>
    <property type="match status" value="1"/>
</dbReference>
<organism evidence="10 11">
    <name type="scientific">Lojkania enalia</name>
    <dbReference type="NCBI Taxonomy" id="147567"/>
    <lineage>
        <taxon>Eukaryota</taxon>
        <taxon>Fungi</taxon>
        <taxon>Dikarya</taxon>
        <taxon>Ascomycota</taxon>
        <taxon>Pezizomycotina</taxon>
        <taxon>Dothideomycetes</taxon>
        <taxon>Pleosporomycetidae</taxon>
        <taxon>Pleosporales</taxon>
        <taxon>Pleosporales incertae sedis</taxon>
        <taxon>Lojkania</taxon>
    </lineage>
</organism>
<dbReference type="Proteomes" id="UP000800093">
    <property type="component" value="Unassembled WGS sequence"/>
</dbReference>
<evidence type="ECO:0000256" key="5">
    <source>
        <dbReference type="ARBA" id="ARBA00022679"/>
    </source>
</evidence>
<dbReference type="Gene3D" id="1.10.357.140">
    <property type="entry name" value="UbiA prenyltransferase"/>
    <property type="match status" value="1"/>
</dbReference>
<feature type="transmembrane region" description="Helical" evidence="9">
    <location>
        <begin position="216"/>
        <end position="235"/>
    </location>
</feature>
<evidence type="ECO:0000313" key="10">
    <source>
        <dbReference type="EMBL" id="KAF2269720.1"/>
    </source>
</evidence>
<accession>A0A9P4NAT5</accession>
<protein>
    <recommendedName>
        <fullName evidence="12">UbiA prenyltransferase</fullName>
    </recommendedName>
</protein>
<comment type="caution">
    <text evidence="10">The sequence shown here is derived from an EMBL/GenBank/DDBJ whole genome shotgun (WGS) entry which is preliminary data.</text>
</comment>
<comment type="subcellular location">
    <subcellularLocation>
        <location evidence="2">Membrane</location>
        <topology evidence="2">Multi-pass membrane protein</topology>
    </subcellularLocation>
</comment>
<reference evidence="11" key="1">
    <citation type="journal article" date="2020" name="Stud. Mycol.">
        <title>101 Dothideomycetes genomes: A test case for predicting lifestyles and emergence of pathogens.</title>
        <authorList>
            <person name="Haridas S."/>
            <person name="Albert R."/>
            <person name="Binder M."/>
            <person name="Bloem J."/>
            <person name="LaButti K."/>
            <person name="Salamov A."/>
            <person name="Andreopoulos B."/>
            <person name="Baker S."/>
            <person name="Barry K."/>
            <person name="Bills G."/>
            <person name="Bluhm B."/>
            <person name="Cannon C."/>
            <person name="Castanera R."/>
            <person name="Culley D."/>
            <person name="Daum C."/>
            <person name="Ezra D."/>
            <person name="Gonzalez J."/>
            <person name="Henrissat B."/>
            <person name="Kuo A."/>
            <person name="Liang C."/>
            <person name="Lipzen A."/>
            <person name="Lutzoni F."/>
            <person name="Magnuson J."/>
            <person name="Mondo S."/>
            <person name="Nolan M."/>
            <person name="Ohm R."/>
            <person name="Pangilinan J."/>
            <person name="Park H.-J."/>
            <person name="Ramirez L."/>
            <person name="Alfaro M."/>
            <person name="Sun H."/>
            <person name="Tritt A."/>
            <person name="Yoshinaga Y."/>
            <person name="Zwiers L.-H."/>
            <person name="Turgeon B."/>
            <person name="Goodwin S."/>
            <person name="Spatafora J."/>
            <person name="Crous P."/>
            <person name="Grigoriev I."/>
        </authorList>
    </citation>
    <scope>NUCLEOTIDE SEQUENCE [LARGE SCALE GENOMIC DNA]</scope>
    <source>
        <strain evidence="11">CBS 304.66</strain>
    </source>
</reference>
<evidence type="ECO:0000256" key="4">
    <source>
        <dbReference type="ARBA" id="ARBA00005985"/>
    </source>
</evidence>
<dbReference type="AlphaFoldDB" id="A0A9P4NAT5"/>
<sequence length="348" mass="38306">MNGSTPTSRRSRSPVNEFAPAERDPKLSAQYGGNSRTGWVGYLPSSWVPYIQLARLGHPANLFLIYFPHLFGVLHGAVTRQVPINETAYTAGATFVGSFFVSNAVHIWNDIIDAPLDAKVERTKHRPIPRASQTIGALLLLPYISSDHHPKNPFIYSLPSIVGWTYYPWAKRHTNYPQAVLGFCFVWAIAIGSLAVGVEPVAFGPFGHFSHSTQSLALDYSAACLFTACILWTMIYDTIYAHQDLKDDLKAGIKSIAVLYQDWTKSLLWGLLFSMLTLLTACGALRGMGLVYYTLAVGGSVAALGLMIAKVELRSSESGWWWFGNGFWFAGGAVTGGLMAEYARLLWT</sequence>
<gene>
    <name evidence="10" type="ORF">CC78DRAFT_550626</name>
</gene>
<evidence type="ECO:0000313" key="11">
    <source>
        <dbReference type="Proteomes" id="UP000800093"/>
    </source>
</evidence>
<keyword evidence="11" id="KW-1185">Reference proteome</keyword>
<dbReference type="InterPro" id="IPR044878">
    <property type="entry name" value="UbiA_sf"/>
</dbReference>
<feature type="transmembrane region" description="Helical" evidence="9">
    <location>
        <begin position="180"/>
        <end position="204"/>
    </location>
</feature>
<dbReference type="InterPro" id="IPR000537">
    <property type="entry name" value="UbiA_prenyltransferase"/>
</dbReference>
<feature type="transmembrane region" description="Helical" evidence="9">
    <location>
        <begin position="290"/>
        <end position="308"/>
    </location>
</feature>
<evidence type="ECO:0008006" key="12">
    <source>
        <dbReference type="Google" id="ProtNLM"/>
    </source>
</evidence>
<keyword evidence="6 9" id="KW-0812">Transmembrane</keyword>
<proteinExistence type="inferred from homology"/>
<dbReference type="GO" id="GO:0008412">
    <property type="term" value="F:4-hydroxybenzoate polyprenyltransferase activity"/>
    <property type="evidence" value="ECO:0007669"/>
    <property type="project" value="TreeGrafter"/>
</dbReference>
<comment type="pathway">
    <text evidence="3">Secondary metabolite biosynthesis.</text>
</comment>
<dbReference type="CDD" id="cd13959">
    <property type="entry name" value="PT_UbiA_COQ2"/>
    <property type="match status" value="1"/>
</dbReference>
<evidence type="ECO:0000256" key="7">
    <source>
        <dbReference type="ARBA" id="ARBA00022989"/>
    </source>
</evidence>
<comment type="similarity">
    <text evidence="4">Belongs to the UbiA prenyltransferase family.</text>
</comment>
<keyword evidence="7 9" id="KW-1133">Transmembrane helix</keyword>
<dbReference type="EMBL" id="ML986581">
    <property type="protein sequence ID" value="KAF2269720.1"/>
    <property type="molecule type" value="Genomic_DNA"/>
</dbReference>
<dbReference type="OrthoDB" id="18170at2759"/>
<dbReference type="Gene3D" id="1.20.120.1780">
    <property type="entry name" value="UbiA prenyltransferase"/>
    <property type="match status" value="1"/>
</dbReference>
<comment type="cofactor">
    <cofactor evidence="1">
        <name>Mg(2+)</name>
        <dbReference type="ChEBI" id="CHEBI:18420"/>
    </cofactor>
</comment>
<feature type="transmembrane region" description="Helical" evidence="9">
    <location>
        <begin position="267"/>
        <end position="285"/>
    </location>
</feature>
<dbReference type="GO" id="GO:0005743">
    <property type="term" value="C:mitochondrial inner membrane"/>
    <property type="evidence" value="ECO:0007669"/>
    <property type="project" value="TreeGrafter"/>
</dbReference>
<dbReference type="InterPro" id="IPR039653">
    <property type="entry name" value="Prenyltransferase"/>
</dbReference>
<dbReference type="FunFam" id="1.20.120.1780:FF:000001">
    <property type="entry name" value="4-hydroxybenzoate octaprenyltransferase"/>
    <property type="match status" value="1"/>
</dbReference>
<evidence type="ECO:0000256" key="8">
    <source>
        <dbReference type="ARBA" id="ARBA00023136"/>
    </source>
</evidence>
<keyword evidence="8 9" id="KW-0472">Membrane</keyword>